<feature type="region of interest" description="Disordered" evidence="1">
    <location>
        <begin position="1"/>
        <end position="44"/>
    </location>
</feature>
<organism evidence="2 3">
    <name type="scientific">Fusarium tricinctum</name>
    <dbReference type="NCBI Taxonomy" id="61284"/>
    <lineage>
        <taxon>Eukaryota</taxon>
        <taxon>Fungi</taxon>
        <taxon>Dikarya</taxon>
        <taxon>Ascomycota</taxon>
        <taxon>Pezizomycotina</taxon>
        <taxon>Sordariomycetes</taxon>
        <taxon>Hypocreomycetidae</taxon>
        <taxon>Hypocreales</taxon>
        <taxon>Nectriaceae</taxon>
        <taxon>Fusarium</taxon>
        <taxon>Fusarium tricinctum species complex</taxon>
    </lineage>
</organism>
<dbReference type="OrthoDB" id="4739136at2759"/>
<accession>A0A8K0WFC4</accession>
<name>A0A8K0WFC4_9HYPO</name>
<keyword evidence="3" id="KW-1185">Reference proteome</keyword>
<dbReference type="EMBL" id="JAGPXF010000002">
    <property type="protein sequence ID" value="KAH7257433.1"/>
    <property type="molecule type" value="Genomic_DNA"/>
</dbReference>
<reference evidence="2" key="1">
    <citation type="journal article" date="2021" name="Nat. Commun.">
        <title>Genetic determinants of endophytism in the Arabidopsis root mycobiome.</title>
        <authorList>
            <person name="Mesny F."/>
            <person name="Miyauchi S."/>
            <person name="Thiergart T."/>
            <person name="Pickel B."/>
            <person name="Atanasova L."/>
            <person name="Karlsson M."/>
            <person name="Huettel B."/>
            <person name="Barry K.W."/>
            <person name="Haridas S."/>
            <person name="Chen C."/>
            <person name="Bauer D."/>
            <person name="Andreopoulos W."/>
            <person name="Pangilinan J."/>
            <person name="LaButti K."/>
            <person name="Riley R."/>
            <person name="Lipzen A."/>
            <person name="Clum A."/>
            <person name="Drula E."/>
            <person name="Henrissat B."/>
            <person name="Kohler A."/>
            <person name="Grigoriev I.V."/>
            <person name="Martin F.M."/>
            <person name="Hacquard S."/>
        </authorList>
    </citation>
    <scope>NUCLEOTIDE SEQUENCE</scope>
    <source>
        <strain evidence="2">MPI-SDFR-AT-0068</strain>
    </source>
</reference>
<dbReference type="AlphaFoldDB" id="A0A8K0WFC4"/>
<evidence type="ECO:0000313" key="3">
    <source>
        <dbReference type="Proteomes" id="UP000813427"/>
    </source>
</evidence>
<sequence length="494" mass="55679">MYRGRGRGNPSWRGGFNPSAEPSRSRKFATTKDDHMQTAKSIEQVRDRKLREAEEAEYLGRPPPGKELINASIVLPANELIPRGMDEPEALDGIRRKYQVYITRDVPHVVDIHSDSMPRLQKAFEAINWAIRDMRLSENNAPVRFLVQKPTNAVISGTIRAELGGRPHFLLTSSNFIDNSSALDQHLPQLASEMATSAEGLMALTKTMGLRVNFGHLIIGQRKKGSQDETTYPDFTKLMGEYSYRGGANFENKLMNAEKAEQLLQFILRPSSGICKGLEDIRRGCEVTIVANGLEIKTEADYPSHGRIQLTMVRATRAEAWARLNWTVAAPDMQYDWNFRVDAWDKVDVPLEFNDLAKRVLINISPDGDVLLPIPSVNTAKLASLGEKITQIRARSWVILPFKESDYVLRIYITKSLKGLRTSEEPEVTWGIELYAPHWEESVNHASGGRKDWGKGLENIWMEGNDLKSRLRCFMRTILEVQALLNKSHAGAAP</sequence>
<gene>
    <name evidence="2" type="ORF">BKA59DRAFT_109804</name>
</gene>
<evidence type="ECO:0000313" key="2">
    <source>
        <dbReference type="EMBL" id="KAH7257433.1"/>
    </source>
</evidence>
<feature type="compositionally biased region" description="Basic and acidic residues" evidence="1">
    <location>
        <begin position="30"/>
        <end position="44"/>
    </location>
</feature>
<evidence type="ECO:0000256" key="1">
    <source>
        <dbReference type="SAM" id="MobiDB-lite"/>
    </source>
</evidence>
<comment type="caution">
    <text evidence="2">The sequence shown here is derived from an EMBL/GenBank/DDBJ whole genome shotgun (WGS) entry which is preliminary data.</text>
</comment>
<protein>
    <submittedName>
        <fullName evidence="2">Uncharacterized protein</fullName>
    </submittedName>
</protein>
<proteinExistence type="predicted"/>
<dbReference type="Proteomes" id="UP000813427">
    <property type="component" value="Unassembled WGS sequence"/>
</dbReference>